<evidence type="ECO:0000313" key="3">
    <source>
        <dbReference type="EMBL" id="CAD9214566.1"/>
    </source>
</evidence>
<organism evidence="3">
    <name type="scientific">Tetraselmis chuii</name>
    <dbReference type="NCBI Taxonomy" id="63592"/>
    <lineage>
        <taxon>Eukaryota</taxon>
        <taxon>Viridiplantae</taxon>
        <taxon>Chlorophyta</taxon>
        <taxon>core chlorophytes</taxon>
        <taxon>Chlorodendrophyceae</taxon>
        <taxon>Chlorodendrales</taxon>
        <taxon>Chlorodendraceae</taxon>
        <taxon>Tetraselmis</taxon>
    </lineage>
</organism>
<gene>
    <name evidence="3" type="ORF">TCHU04912_LOCUS16806</name>
</gene>
<name>A0A7S1T0D9_9CHLO</name>
<reference evidence="3" key="1">
    <citation type="submission" date="2021-01" db="EMBL/GenBank/DDBJ databases">
        <authorList>
            <person name="Corre E."/>
            <person name="Pelletier E."/>
            <person name="Niang G."/>
            <person name="Scheremetjew M."/>
            <person name="Finn R."/>
            <person name="Kale V."/>
            <person name="Holt S."/>
            <person name="Cochrane G."/>
            <person name="Meng A."/>
            <person name="Brown T."/>
            <person name="Cohen L."/>
        </authorList>
    </citation>
    <scope>NUCLEOTIDE SEQUENCE</scope>
    <source>
        <strain evidence="3">PLY429</strain>
    </source>
</reference>
<dbReference type="PRINTS" id="PR01217">
    <property type="entry name" value="PRICHEXTENSN"/>
</dbReference>
<dbReference type="EMBL" id="HBGG01032171">
    <property type="protein sequence ID" value="CAD9214566.1"/>
    <property type="molecule type" value="Transcribed_RNA"/>
</dbReference>
<feature type="region of interest" description="Disordered" evidence="1">
    <location>
        <begin position="425"/>
        <end position="458"/>
    </location>
</feature>
<feature type="region of interest" description="Disordered" evidence="1">
    <location>
        <begin position="175"/>
        <end position="254"/>
    </location>
</feature>
<feature type="compositionally biased region" description="Low complexity" evidence="1">
    <location>
        <begin position="238"/>
        <end position="252"/>
    </location>
</feature>
<keyword evidence="2" id="KW-0812">Transmembrane</keyword>
<feature type="compositionally biased region" description="Low complexity" evidence="1">
    <location>
        <begin position="209"/>
        <end position="225"/>
    </location>
</feature>
<evidence type="ECO:0000256" key="1">
    <source>
        <dbReference type="SAM" id="MobiDB-lite"/>
    </source>
</evidence>
<keyword evidence="2" id="KW-1133">Transmembrane helix</keyword>
<feature type="transmembrane region" description="Helical" evidence="2">
    <location>
        <begin position="41"/>
        <end position="60"/>
    </location>
</feature>
<evidence type="ECO:0000256" key="2">
    <source>
        <dbReference type="SAM" id="Phobius"/>
    </source>
</evidence>
<feature type="compositionally biased region" description="Acidic residues" evidence="1">
    <location>
        <begin position="427"/>
        <end position="438"/>
    </location>
</feature>
<feature type="compositionally biased region" description="Pro residues" evidence="1">
    <location>
        <begin position="226"/>
        <end position="237"/>
    </location>
</feature>
<proteinExistence type="predicted"/>
<keyword evidence="2" id="KW-0472">Membrane</keyword>
<protein>
    <submittedName>
        <fullName evidence="3">Uncharacterized protein</fullName>
    </submittedName>
</protein>
<feature type="region of interest" description="Disordered" evidence="1">
    <location>
        <begin position="1"/>
        <end position="29"/>
    </location>
</feature>
<feature type="compositionally biased region" description="Pro residues" evidence="1">
    <location>
        <begin position="186"/>
        <end position="208"/>
    </location>
</feature>
<accession>A0A7S1T0D9</accession>
<dbReference type="AlphaFoldDB" id="A0A7S1T0D9"/>
<feature type="compositionally biased region" description="Polar residues" evidence="1">
    <location>
        <begin position="1"/>
        <end position="10"/>
    </location>
</feature>
<sequence length="458" mass="49347">MAESGGSTRASDVEEPLIGNKRDDQEGTGGRKLGFNGARWCMSYAALGSVILLVATFAVLHGGGRGGEGGEPTSLSLDAAALDLDIEEFAESGFQRKFEEAAIRGVRRTSGDDTLTGDFRYSPHPVKGVRLSTRLNFSGEREDAAQRLAKQLVRRRLNGDGLFGSAFIGEYGDVEVDPGSVKLEPVPKPRPSPTPMPPTPAPTPPIPTVEPTQGPTTAPTSSPSPTAEPTPPAPMPDPTTAEPTTLPTTTTPEPAPCPYKFVIKWSLYAGPHNETHFYTTTVPAVAKLIAEQLDWSAESSRIRATHAKKVHKRVSGCFPEQPSFYGDDDDEMLSLMDNAESTEEPALDHHHSHKRKPKVTRGKFEVIFDNHLDGHDFGTWLIGGGGRHMVYRVLADDATLCGARPSCVFVGLWKRRCVEGNISSDTSYDEEDYDDGDDAAGGGQEDVRDVDGGCPGEY</sequence>